<dbReference type="EMBL" id="ML977328">
    <property type="protein sequence ID" value="KAF2113302.1"/>
    <property type="molecule type" value="Genomic_DNA"/>
</dbReference>
<reference evidence="3" key="1">
    <citation type="journal article" date="2020" name="Stud. Mycol.">
        <title>101 Dothideomycetes genomes: a test case for predicting lifestyles and emergence of pathogens.</title>
        <authorList>
            <person name="Haridas S."/>
            <person name="Albert R."/>
            <person name="Binder M."/>
            <person name="Bloem J."/>
            <person name="Labutti K."/>
            <person name="Salamov A."/>
            <person name="Andreopoulos B."/>
            <person name="Baker S."/>
            <person name="Barry K."/>
            <person name="Bills G."/>
            <person name="Bluhm B."/>
            <person name="Cannon C."/>
            <person name="Castanera R."/>
            <person name="Culley D."/>
            <person name="Daum C."/>
            <person name="Ezra D."/>
            <person name="Gonzalez J."/>
            <person name="Henrissat B."/>
            <person name="Kuo A."/>
            <person name="Liang C."/>
            <person name="Lipzen A."/>
            <person name="Lutzoni F."/>
            <person name="Magnuson J."/>
            <person name="Mondo S."/>
            <person name="Nolan M."/>
            <person name="Ohm R."/>
            <person name="Pangilinan J."/>
            <person name="Park H.-J."/>
            <person name="Ramirez L."/>
            <person name="Alfaro M."/>
            <person name="Sun H."/>
            <person name="Tritt A."/>
            <person name="Yoshinaga Y."/>
            <person name="Zwiers L.-H."/>
            <person name="Turgeon B."/>
            <person name="Goodwin S."/>
            <person name="Spatafora J."/>
            <person name="Crous P."/>
            <person name="Grigoriev I."/>
        </authorList>
    </citation>
    <scope>NUCLEOTIDE SEQUENCE</scope>
    <source>
        <strain evidence="3">CBS 627.86</strain>
    </source>
</reference>
<dbReference type="InterPro" id="IPR046520">
    <property type="entry name" value="DUF6697"/>
</dbReference>
<keyword evidence="4" id="KW-1185">Reference proteome</keyword>
<dbReference type="AlphaFoldDB" id="A0A6A5Z1J2"/>
<evidence type="ECO:0000313" key="4">
    <source>
        <dbReference type="Proteomes" id="UP000799770"/>
    </source>
</evidence>
<proteinExistence type="predicted"/>
<organism evidence="3 4">
    <name type="scientific">Lophiotrema nucula</name>
    <dbReference type="NCBI Taxonomy" id="690887"/>
    <lineage>
        <taxon>Eukaryota</taxon>
        <taxon>Fungi</taxon>
        <taxon>Dikarya</taxon>
        <taxon>Ascomycota</taxon>
        <taxon>Pezizomycotina</taxon>
        <taxon>Dothideomycetes</taxon>
        <taxon>Pleosporomycetidae</taxon>
        <taxon>Pleosporales</taxon>
        <taxon>Lophiotremataceae</taxon>
        <taxon>Lophiotrema</taxon>
    </lineage>
</organism>
<feature type="domain" description="DUF6697" evidence="2">
    <location>
        <begin position="214"/>
        <end position="462"/>
    </location>
</feature>
<evidence type="ECO:0000256" key="1">
    <source>
        <dbReference type="SAM" id="MobiDB-lite"/>
    </source>
</evidence>
<feature type="region of interest" description="Disordered" evidence="1">
    <location>
        <begin position="119"/>
        <end position="151"/>
    </location>
</feature>
<sequence length="471" mass="53236">MSNRVPTPHDLAWDDLSQGVLDEQDDPKSVPLQVSPSFPYNDLVGKVTAVEQDQMSLRHDMKDLQIAYNNLAKDVDTLKRGGWSVEVGPFKTYTADPLSNELDSIKFETERAFSNAYSHEKVDGNDDPLSFGGRSRLTQAPQSVDGSDDNGVVSGINIPTRVLTPPPSSDSTIKASILQVSPDSSNWMPLVVTQWDPLPTTTTSTIPPSTDTVTFHPDFLRNVFGGITWSYGLQYIEPNPAAGPPMLKNRTYYTIDAKYEPCLPPSPGQHGAKLTAFFNENPEEKYGEEGECSFEDVPMFVATLNEAGKPRYTYYGNYTQARWSDKLDYDRMVQVVPAIVKDWWAEELSAQGRPEWVTDALKKHFFPMPTYDGHLLEQTEGSELTVATDVQIAKVEKDVKKYVEMLTEWERDASLKTSLIDKEYILAAFEQADADEPPPLRLWWEYLQCVNWDKDFYDLLVQLQSRNQNYL</sequence>
<gene>
    <name evidence="3" type="ORF">BDV96DRAFT_662330</name>
</gene>
<protein>
    <recommendedName>
        <fullName evidence="2">DUF6697 domain-containing protein</fullName>
    </recommendedName>
</protein>
<dbReference type="Pfam" id="PF20411">
    <property type="entry name" value="DUF6697"/>
    <property type="match status" value="1"/>
</dbReference>
<dbReference type="Proteomes" id="UP000799770">
    <property type="component" value="Unassembled WGS sequence"/>
</dbReference>
<feature type="compositionally biased region" description="Polar residues" evidence="1">
    <location>
        <begin position="136"/>
        <end position="145"/>
    </location>
</feature>
<evidence type="ECO:0000259" key="2">
    <source>
        <dbReference type="Pfam" id="PF20411"/>
    </source>
</evidence>
<accession>A0A6A5Z1J2</accession>
<dbReference type="OrthoDB" id="5427977at2759"/>
<name>A0A6A5Z1J2_9PLEO</name>
<evidence type="ECO:0000313" key="3">
    <source>
        <dbReference type="EMBL" id="KAF2113302.1"/>
    </source>
</evidence>